<protein>
    <submittedName>
        <fullName evidence="2">Uncharacterized protein</fullName>
    </submittedName>
</protein>
<comment type="caution">
    <text evidence="2">The sequence shown here is derived from an EMBL/GenBank/DDBJ whole genome shotgun (WGS) entry which is preliminary data.</text>
</comment>
<proteinExistence type="predicted"/>
<dbReference type="EMBL" id="JAAVMX010000001">
    <property type="protein sequence ID" value="KAF4512714.1"/>
    <property type="molecule type" value="Genomic_DNA"/>
</dbReference>
<keyword evidence="3" id="KW-1185">Reference proteome</keyword>
<reference evidence="2 3" key="1">
    <citation type="journal article" date="2020" name="Genome Biol. Evol.">
        <title>A new high-quality draft genome assembly of the Chinese cordyceps Ophiocordyceps sinensis.</title>
        <authorList>
            <person name="Shu R."/>
            <person name="Zhang J."/>
            <person name="Meng Q."/>
            <person name="Zhang H."/>
            <person name="Zhou G."/>
            <person name="Li M."/>
            <person name="Wu P."/>
            <person name="Zhao Y."/>
            <person name="Chen C."/>
            <person name="Qin Q."/>
        </authorList>
    </citation>
    <scope>NUCLEOTIDE SEQUENCE [LARGE SCALE GENOMIC DNA]</scope>
    <source>
        <strain evidence="2 3">IOZ07</strain>
    </source>
</reference>
<dbReference type="AlphaFoldDB" id="A0A8H4PYC0"/>
<accession>A0A8H4PYC0</accession>
<name>A0A8H4PYC0_9HYPO</name>
<feature type="compositionally biased region" description="Low complexity" evidence="1">
    <location>
        <begin position="686"/>
        <end position="703"/>
    </location>
</feature>
<sequence>MPPELSRSGHGAQPWTAARCHRLLRQLQSRLAGLRKLASTVPSPPAKRPCPAAGDLPQAPKRVRLTYGQKRPAPAPNRQPEDATTTPRATRTLGAMELGASPPPCGLVDLSTPVWRKISEQPDTPRDTVGVPQNGSSEIASSDLVCELRSMRRTVSGDRYRSYEAILGWLNGLLRSTMAEDKEPHRKSLLGLCLRRMPACITNIEAYERQVARDRGCQTMWDASNVSFDLYEQLEALGSPGSGWRPMKLTVRAHAMSLLTEAISDGLLEPEYVRLLVRLCLQLNCGTDAGKLAASVEMPLLGPRHSLSSLTESRQFLPLREMLQSFKGRTSHAVTLQWLSSLFKRGLLPVSCLCTRPFSAVLESSLEFITTSRSGSSVAAFLSACLPLLAVAGPENPANQRENTEQTLISIVAGVVAAATAMTGARGIGKEQKRRRAWRRVLFMLDHCHFQVRRQVGRRRRQQFLNDNGLFIFALARHLTVAKSPFADMALQNQAATELKDVARGAESSVTIRLQYYQATTLICWLAQYRSKSCAMSIRESVTELCSRLDGLGLDGCFGSGLRTDVAFVLAQKTKDLRDLAFAESLRGAEGPAKVSTMFSGWHWEEGISEWVLPDQGADQKAKQVVVENVPQDAGQPSAFDRYQGSRAGKDMLAVKVTRNALSPRRHRDSTGADLCHRNRGKGAMSKGSQSTTSLSSSSSSRLAKIRRKSIRLSRPVLGLDDWDDLV</sequence>
<organism evidence="2 3">
    <name type="scientific">Ophiocordyceps sinensis</name>
    <dbReference type="NCBI Taxonomy" id="72228"/>
    <lineage>
        <taxon>Eukaryota</taxon>
        <taxon>Fungi</taxon>
        <taxon>Dikarya</taxon>
        <taxon>Ascomycota</taxon>
        <taxon>Pezizomycotina</taxon>
        <taxon>Sordariomycetes</taxon>
        <taxon>Hypocreomycetidae</taxon>
        <taxon>Hypocreales</taxon>
        <taxon>Ophiocordycipitaceae</taxon>
        <taxon>Ophiocordyceps</taxon>
    </lineage>
</organism>
<dbReference type="OrthoDB" id="4159838at2759"/>
<feature type="region of interest" description="Disordered" evidence="1">
    <location>
        <begin position="662"/>
        <end position="706"/>
    </location>
</feature>
<gene>
    <name evidence="2" type="ORF">G6O67_000062</name>
</gene>
<dbReference type="Proteomes" id="UP000557566">
    <property type="component" value="Unassembled WGS sequence"/>
</dbReference>
<evidence type="ECO:0000256" key="1">
    <source>
        <dbReference type="SAM" id="MobiDB-lite"/>
    </source>
</evidence>
<feature type="region of interest" description="Disordered" evidence="1">
    <location>
        <begin position="38"/>
        <end position="60"/>
    </location>
</feature>
<evidence type="ECO:0000313" key="3">
    <source>
        <dbReference type="Proteomes" id="UP000557566"/>
    </source>
</evidence>
<evidence type="ECO:0000313" key="2">
    <source>
        <dbReference type="EMBL" id="KAF4512714.1"/>
    </source>
</evidence>